<accession>A0AA35G8B6</accession>
<dbReference type="InterPro" id="IPR002508">
    <property type="entry name" value="MurNAc-LAA_cat"/>
</dbReference>
<name>A0AA35G8B6_9FIRM</name>
<evidence type="ECO:0000259" key="2">
    <source>
        <dbReference type="SMART" id="SM00646"/>
    </source>
</evidence>
<dbReference type="Gene3D" id="3.40.630.40">
    <property type="entry name" value="Zn-dependent exopeptidases"/>
    <property type="match status" value="1"/>
</dbReference>
<evidence type="ECO:0000313" key="4">
    <source>
        <dbReference type="Proteomes" id="UP001163687"/>
    </source>
</evidence>
<organism evidence="3 4">
    <name type="scientific">Caldinitratiruptor microaerophilus</name>
    <dbReference type="NCBI Taxonomy" id="671077"/>
    <lineage>
        <taxon>Bacteria</taxon>
        <taxon>Bacillati</taxon>
        <taxon>Bacillota</taxon>
        <taxon>Clostridia</taxon>
        <taxon>Eubacteriales</taxon>
        <taxon>Symbiobacteriaceae</taxon>
        <taxon>Caldinitratiruptor</taxon>
    </lineage>
</organism>
<dbReference type="AlphaFoldDB" id="A0AA35G8B6"/>
<protein>
    <submittedName>
        <fullName evidence="3">Germination-specific N-acetylmuramoyl-L-alanine amidase</fullName>
    </submittedName>
</protein>
<dbReference type="PANTHER" id="PTHR30404:SF0">
    <property type="entry name" value="N-ACETYLMURAMOYL-L-ALANINE AMIDASE AMIC"/>
    <property type="match status" value="1"/>
</dbReference>
<dbReference type="SUPFAM" id="SSF53187">
    <property type="entry name" value="Zn-dependent exopeptidases"/>
    <property type="match status" value="1"/>
</dbReference>
<feature type="domain" description="MurNAc-LAA" evidence="2">
    <location>
        <begin position="113"/>
        <end position="223"/>
    </location>
</feature>
<keyword evidence="4" id="KW-1185">Reference proteome</keyword>
<dbReference type="GO" id="GO:0030288">
    <property type="term" value="C:outer membrane-bounded periplasmic space"/>
    <property type="evidence" value="ECO:0007669"/>
    <property type="project" value="TreeGrafter"/>
</dbReference>
<dbReference type="KEGG" id="cmic:caldi_19350"/>
<dbReference type="SMART" id="SM00646">
    <property type="entry name" value="Ami_3"/>
    <property type="match status" value="1"/>
</dbReference>
<gene>
    <name evidence="3" type="primary">cwlD</name>
    <name evidence="3" type="ORF">caldi_19350</name>
</gene>
<dbReference type="Proteomes" id="UP001163687">
    <property type="component" value="Chromosome"/>
</dbReference>
<dbReference type="Pfam" id="PF01520">
    <property type="entry name" value="Amidase_3"/>
    <property type="match status" value="1"/>
</dbReference>
<proteinExistence type="predicted"/>
<dbReference type="PANTHER" id="PTHR30404">
    <property type="entry name" value="N-ACETYLMURAMOYL-L-ALANINE AMIDASE"/>
    <property type="match status" value="1"/>
</dbReference>
<dbReference type="InterPro" id="IPR050695">
    <property type="entry name" value="N-acetylmuramoyl_amidase_3"/>
</dbReference>
<dbReference type="InterPro" id="IPR006311">
    <property type="entry name" value="TAT_signal"/>
</dbReference>
<evidence type="ECO:0000313" key="3">
    <source>
        <dbReference type="EMBL" id="BDG60845.1"/>
    </source>
</evidence>
<dbReference type="CDD" id="cd02696">
    <property type="entry name" value="MurNAc-LAA"/>
    <property type="match status" value="1"/>
</dbReference>
<dbReference type="GO" id="GO:0008745">
    <property type="term" value="F:N-acetylmuramoyl-L-alanine amidase activity"/>
    <property type="evidence" value="ECO:0007669"/>
    <property type="project" value="InterPro"/>
</dbReference>
<dbReference type="GO" id="GO:0009253">
    <property type="term" value="P:peptidoglycan catabolic process"/>
    <property type="evidence" value="ECO:0007669"/>
    <property type="project" value="InterPro"/>
</dbReference>
<reference evidence="3" key="1">
    <citation type="submission" date="2022-03" db="EMBL/GenBank/DDBJ databases">
        <title>Complete genome sequence of Caldinitratiruptor microaerophilus.</title>
        <authorList>
            <person name="Mukaiyama R."/>
            <person name="Nishiyama T."/>
            <person name="Ueda K."/>
        </authorList>
    </citation>
    <scope>NUCLEOTIDE SEQUENCE</scope>
    <source>
        <strain evidence="3">JCM 16183</strain>
    </source>
</reference>
<evidence type="ECO:0000256" key="1">
    <source>
        <dbReference type="ARBA" id="ARBA00022801"/>
    </source>
</evidence>
<keyword evidence="1" id="KW-0378">Hydrolase</keyword>
<dbReference type="EMBL" id="AP025628">
    <property type="protein sequence ID" value="BDG60845.1"/>
    <property type="molecule type" value="Genomic_DNA"/>
</dbReference>
<sequence length="233" mass="25794">MAVRTRVWVLPRRLLRGAAGAAALMALGAVLAWWRVQAQAPPPVMIDPGHGGVDGGASADGLLEKAVTLDVALRLRRHLEAMGVPVRLTREGDEDLGGPLTRGRHRRDLAERVRRTHECGAALLVSLHANSSRDPTERGFLVFYQKDAPASRELAERLDRALAPLARRREPPIARTDLYVLRNCRPPAALVELGFLSNGADRARFRDEQHMERVAMALAFSIYEFYQSLIGTR</sequence>
<dbReference type="PROSITE" id="PS51318">
    <property type="entry name" value="TAT"/>
    <property type="match status" value="1"/>
</dbReference>